<dbReference type="Proteomes" id="UP000042958">
    <property type="component" value="Unassembled WGS sequence"/>
</dbReference>
<feature type="transmembrane region" description="Helical" evidence="2">
    <location>
        <begin position="616"/>
        <end position="640"/>
    </location>
</feature>
<keyword evidence="2" id="KW-0472">Membrane</keyword>
<accession>A0A0F7TYD2</accession>
<proteinExistence type="predicted"/>
<sequence length="787" mass="86979">MWMPHYIFRTARKAVDYPGMAKDGKEEPEKVIITESIPTALRRCTWHLIPILSTIAIITLDLKGYYLGADLMSPVRSETINLMFLQLAAKGHEIMIVASLGLIVFHFVREELLFEDGLPLGLLGSGLTFNNLEFFVSKEFYGTLRYVVDYGNKPRKILFLIVVVVAGLIAALAGPASAVLLVPKSQDWAAGGTEFYINGSASDLWPDDLSGVMSELRQYCNLNDSTRLGICPAGGFNSLWDHWGTANFANFRALDRSYAKDISGSNFYWPISSPLSQIPPLYVLGNSRDAESGATTLIQPHAATVVILQALATDWWKVLTAQRGMSPDQVDDREISAKFRSAISVVRCATPQNLSLSDKTVNFPSLDGRFNFAQSLPFVVKDLNNTAVKHLRFQWVHLPVKFGAASIGGVLEAPWDSNKTSRAVIGCTIQAGWVPATMYTNKYNFWTGWYPWDIQYGDRTPAWFATSQTATNGRIALGDDWLNLLTPPIADSDLGLWRPSTIESLFLNAGLGSSLNTLVADWLDTRTEGLDKLALIEAIICSVIVDGISRTGSYRVFNTSESTSEWSLANYNPLPDFDKRILRNKPALRIPAVSPESLTKIEASMQISGFSFKGSLAAYLAMAVLLTHLLMATAYVIYVIRNRQTSSSWGSVSELIALSQNSQPAFDVLANTSAGIESRKTFLQMVKIRVREVPNSSGKSEHVEFIFGDHGNDNSSSQSHQRGPSEHELVELRNHISTHSVTWPLNGSENHGEIDMDAWSTSTSAERLVPGDRKDRENTVQPDVKYS</sequence>
<dbReference type="EMBL" id="CDHK01000008">
    <property type="protein sequence ID" value="CEJ60057.1"/>
    <property type="molecule type" value="Genomic_DNA"/>
</dbReference>
<keyword evidence="4" id="KW-1185">Reference proteome</keyword>
<feature type="transmembrane region" description="Helical" evidence="2">
    <location>
        <begin position="87"/>
        <end position="108"/>
    </location>
</feature>
<organism evidence="3 4">
    <name type="scientific">Penicillium brasilianum</name>
    <dbReference type="NCBI Taxonomy" id="104259"/>
    <lineage>
        <taxon>Eukaryota</taxon>
        <taxon>Fungi</taxon>
        <taxon>Dikarya</taxon>
        <taxon>Ascomycota</taxon>
        <taxon>Pezizomycotina</taxon>
        <taxon>Eurotiomycetes</taxon>
        <taxon>Eurotiomycetidae</taxon>
        <taxon>Eurotiales</taxon>
        <taxon>Aspergillaceae</taxon>
        <taxon>Penicillium</taxon>
    </lineage>
</organism>
<feature type="region of interest" description="Disordered" evidence="1">
    <location>
        <begin position="754"/>
        <end position="787"/>
    </location>
</feature>
<evidence type="ECO:0000313" key="3">
    <source>
        <dbReference type="EMBL" id="CEJ60057.1"/>
    </source>
</evidence>
<gene>
    <name evidence="3" type="ORF">PMG11_08647</name>
</gene>
<keyword evidence="2" id="KW-1133">Transmembrane helix</keyword>
<feature type="compositionally biased region" description="Polar residues" evidence="1">
    <location>
        <begin position="713"/>
        <end position="722"/>
    </location>
</feature>
<dbReference type="STRING" id="104259.A0A0F7TYD2"/>
<evidence type="ECO:0000256" key="2">
    <source>
        <dbReference type="SAM" id="Phobius"/>
    </source>
</evidence>
<keyword evidence="2" id="KW-0812">Transmembrane</keyword>
<dbReference type="OrthoDB" id="5342924at2759"/>
<feature type="transmembrane region" description="Helical" evidence="2">
    <location>
        <begin position="157"/>
        <end position="182"/>
    </location>
</feature>
<feature type="transmembrane region" description="Helical" evidence="2">
    <location>
        <begin position="46"/>
        <end position="66"/>
    </location>
</feature>
<feature type="region of interest" description="Disordered" evidence="1">
    <location>
        <begin position="705"/>
        <end position="726"/>
    </location>
</feature>
<reference evidence="4" key="1">
    <citation type="journal article" date="2015" name="Genome Announc.">
        <title>Draft genome sequence of the fungus Penicillium brasilianum MG11.</title>
        <authorList>
            <person name="Horn F."/>
            <person name="Linde J."/>
            <person name="Mattern D.J."/>
            <person name="Walther G."/>
            <person name="Guthke R."/>
            <person name="Brakhage A.A."/>
            <person name="Valiante V."/>
        </authorList>
    </citation>
    <scope>NUCLEOTIDE SEQUENCE [LARGE SCALE GENOMIC DNA]</scope>
    <source>
        <strain evidence="4">MG11</strain>
    </source>
</reference>
<name>A0A0F7TYD2_PENBI</name>
<dbReference type="AlphaFoldDB" id="A0A0F7TYD2"/>
<evidence type="ECO:0000313" key="4">
    <source>
        <dbReference type="Proteomes" id="UP000042958"/>
    </source>
</evidence>
<evidence type="ECO:0000256" key="1">
    <source>
        <dbReference type="SAM" id="MobiDB-lite"/>
    </source>
</evidence>
<protein>
    <submittedName>
        <fullName evidence="3">Uncharacterized protein</fullName>
    </submittedName>
</protein>
<feature type="compositionally biased region" description="Basic and acidic residues" evidence="1">
    <location>
        <begin position="769"/>
        <end position="778"/>
    </location>
</feature>